<dbReference type="CDD" id="cd04301">
    <property type="entry name" value="NAT_SF"/>
    <property type="match status" value="1"/>
</dbReference>
<dbReference type="InterPro" id="IPR050832">
    <property type="entry name" value="Bact_Acetyltransf"/>
</dbReference>
<dbReference type="PANTHER" id="PTHR43877">
    <property type="entry name" value="AMINOALKYLPHOSPHONATE N-ACETYLTRANSFERASE-RELATED-RELATED"/>
    <property type="match status" value="1"/>
</dbReference>
<dbReference type="EMBL" id="CP159218">
    <property type="protein sequence ID" value="XCG63910.1"/>
    <property type="molecule type" value="Genomic_DNA"/>
</dbReference>
<dbReference type="SUPFAM" id="SSF55729">
    <property type="entry name" value="Acyl-CoA N-acyltransferases (Nat)"/>
    <property type="match status" value="1"/>
</dbReference>
<reference evidence="4" key="1">
    <citation type="submission" date="2024-05" db="EMBL/GenBank/DDBJ databases">
        <authorList>
            <person name="Cai S.Y."/>
            <person name="Jin L.M."/>
            <person name="Li H.R."/>
        </authorList>
    </citation>
    <scope>NUCLEOTIDE SEQUENCE</scope>
    <source>
        <strain evidence="4">A5-74</strain>
    </source>
</reference>
<organism evidence="4">
    <name type="scientific">Nakamurella sp. A5-74</name>
    <dbReference type="NCBI Taxonomy" id="3158264"/>
    <lineage>
        <taxon>Bacteria</taxon>
        <taxon>Bacillati</taxon>
        <taxon>Actinomycetota</taxon>
        <taxon>Actinomycetes</taxon>
        <taxon>Nakamurellales</taxon>
        <taxon>Nakamurellaceae</taxon>
        <taxon>Nakamurella</taxon>
    </lineage>
</organism>
<evidence type="ECO:0000256" key="1">
    <source>
        <dbReference type="ARBA" id="ARBA00022679"/>
    </source>
</evidence>
<gene>
    <name evidence="4" type="ORF">ABLG96_00745</name>
</gene>
<feature type="domain" description="N-acetyltransferase" evidence="3">
    <location>
        <begin position="7"/>
        <end position="147"/>
    </location>
</feature>
<dbReference type="AlphaFoldDB" id="A0AAU8DP01"/>
<dbReference type="PROSITE" id="PS51186">
    <property type="entry name" value="GNAT"/>
    <property type="match status" value="1"/>
</dbReference>
<dbReference type="GO" id="GO:0016747">
    <property type="term" value="F:acyltransferase activity, transferring groups other than amino-acyl groups"/>
    <property type="evidence" value="ECO:0007669"/>
    <property type="project" value="InterPro"/>
</dbReference>
<name>A0AAU8DP01_9ACTN</name>
<keyword evidence="2 4" id="KW-0012">Acyltransferase</keyword>
<dbReference type="RefSeq" id="WP_353649525.1">
    <property type="nucleotide sequence ID" value="NZ_CP159218.1"/>
</dbReference>
<sequence>MLPPAEVSVRAYQPSDEESWLRCRVLSFLHTQFYDDVKTERTRFEGAALCLVAVLPGTAGGTVVGIIDIELAGVAATIDTIAVHPDHERRGVAGRLLEAALPQLISRGVTSLDAWTREDEPANQWYLGSGFRENFSYLHVHLEHTDGNDTGFRSPAGLGVPIKAFAHATLEHEVALRATFGRVYRCRQYLMTLLDDAAG</sequence>
<dbReference type="Gene3D" id="3.40.630.30">
    <property type="match status" value="1"/>
</dbReference>
<keyword evidence="1 4" id="KW-0808">Transferase</keyword>
<dbReference type="InterPro" id="IPR000182">
    <property type="entry name" value="GNAT_dom"/>
</dbReference>
<dbReference type="InterPro" id="IPR016181">
    <property type="entry name" value="Acyl_CoA_acyltransferase"/>
</dbReference>
<evidence type="ECO:0000256" key="2">
    <source>
        <dbReference type="ARBA" id="ARBA00023315"/>
    </source>
</evidence>
<dbReference type="EC" id="2.3.1.-" evidence="4"/>
<protein>
    <submittedName>
        <fullName evidence="4">GNAT family N-acetyltransferase</fullName>
        <ecNumber evidence="4">2.3.1.-</ecNumber>
    </submittedName>
</protein>
<evidence type="ECO:0000313" key="4">
    <source>
        <dbReference type="EMBL" id="XCG63910.1"/>
    </source>
</evidence>
<proteinExistence type="predicted"/>
<accession>A0AAU8DP01</accession>
<dbReference type="PANTHER" id="PTHR43877:SF1">
    <property type="entry name" value="ACETYLTRANSFERASE"/>
    <property type="match status" value="1"/>
</dbReference>
<evidence type="ECO:0000259" key="3">
    <source>
        <dbReference type="PROSITE" id="PS51186"/>
    </source>
</evidence>
<dbReference type="Pfam" id="PF00583">
    <property type="entry name" value="Acetyltransf_1"/>
    <property type="match status" value="1"/>
</dbReference>